<keyword evidence="4" id="KW-0663">Pyridoxal phosphate</keyword>
<dbReference type="RefSeq" id="WP_065410358.1">
    <property type="nucleotide sequence ID" value="NZ_MAYT01000012.1"/>
</dbReference>
<dbReference type="EMBL" id="MAYT01000012">
    <property type="protein sequence ID" value="OCA89046.1"/>
    <property type="molecule type" value="Genomic_DNA"/>
</dbReference>
<dbReference type="Gene3D" id="3.40.640.10">
    <property type="entry name" value="Type I PLP-dependent aspartate aminotransferase-like (Major domain)"/>
    <property type="match status" value="1"/>
</dbReference>
<evidence type="ECO:0000259" key="7">
    <source>
        <dbReference type="Pfam" id="PF03711"/>
    </source>
</evidence>
<dbReference type="SUPFAM" id="SSF53383">
    <property type="entry name" value="PLP-dependent transferases"/>
    <property type="match status" value="1"/>
</dbReference>
<keyword evidence="5" id="KW-0456">Lyase</keyword>
<dbReference type="Pfam" id="PF01276">
    <property type="entry name" value="OKR_DC_1"/>
    <property type="match status" value="1"/>
</dbReference>
<comment type="similarity">
    <text evidence="2">Belongs to the Orn/Lys/Arg decarboxylase class-I family.</text>
</comment>
<gene>
    <name evidence="8" type="ORF">A8F95_06445</name>
</gene>
<dbReference type="GO" id="GO:0016831">
    <property type="term" value="F:carboxy-lyase activity"/>
    <property type="evidence" value="ECO:0007669"/>
    <property type="project" value="UniProtKB-KW"/>
</dbReference>
<evidence type="ECO:0008006" key="10">
    <source>
        <dbReference type="Google" id="ProtNLM"/>
    </source>
</evidence>
<evidence type="ECO:0000256" key="5">
    <source>
        <dbReference type="ARBA" id="ARBA00023239"/>
    </source>
</evidence>
<dbReference type="InterPro" id="IPR015424">
    <property type="entry name" value="PyrdxlP-dep_Trfase"/>
</dbReference>
<dbReference type="InterPro" id="IPR052357">
    <property type="entry name" value="Orn_Lys_Arg_decarboxylase-I"/>
</dbReference>
<dbReference type="Pfam" id="PF03711">
    <property type="entry name" value="OKR_DC_1_C"/>
    <property type="match status" value="1"/>
</dbReference>
<dbReference type="Proteomes" id="UP000092578">
    <property type="component" value="Unassembled WGS sequence"/>
</dbReference>
<dbReference type="Gene3D" id="3.90.100.10">
    <property type="entry name" value="Orn/Lys/Arg decarboxylase, C-terminal domain"/>
    <property type="match status" value="1"/>
</dbReference>
<organism evidence="8 9">
    <name type="scientific">Pseudobacillus wudalianchiensis</name>
    <dbReference type="NCBI Taxonomy" id="1743143"/>
    <lineage>
        <taxon>Bacteria</taxon>
        <taxon>Bacillati</taxon>
        <taxon>Bacillota</taxon>
        <taxon>Bacilli</taxon>
        <taxon>Bacillales</taxon>
        <taxon>Bacillaceae</taxon>
        <taxon>Pseudobacillus</taxon>
    </lineage>
</organism>
<evidence type="ECO:0000313" key="9">
    <source>
        <dbReference type="Proteomes" id="UP000092578"/>
    </source>
</evidence>
<dbReference type="InterPro" id="IPR036633">
    <property type="entry name" value="Prn/Lys/Arg_de-COase_C_sf"/>
</dbReference>
<accession>A0A1B9AZ34</accession>
<dbReference type="InterPro" id="IPR015421">
    <property type="entry name" value="PyrdxlP-dep_Trfase_major"/>
</dbReference>
<dbReference type="PANTHER" id="PTHR43277">
    <property type="entry name" value="ARGININE DECARBOXYLASE"/>
    <property type="match status" value="1"/>
</dbReference>
<keyword evidence="9" id="KW-1185">Reference proteome</keyword>
<evidence type="ECO:0000313" key="8">
    <source>
        <dbReference type="EMBL" id="OCA89046.1"/>
    </source>
</evidence>
<dbReference type="SUPFAM" id="SSF55904">
    <property type="entry name" value="Ornithine decarboxylase C-terminal domain"/>
    <property type="match status" value="1"/>
</dbReference>
<evidence type="ECO:0000259" key="6">
    <source>
        <dbReference type="Pfam" id="PF01276"/>
    </source>
</evidence>
<dbReference type="CDD" id="cd00615">
    <property type="entry name" value="Orn_deC_like"/>
    <property type="match status" value="1"/>
</dbReference>
<protein>
    <recommendedName>
        <fullName evidence="10">Arginine decarboxylase</fullName>
    </recommendedName>
</protein>
<proteinExistence type="inferred from homology"/>
<dbReference type="AlphaFoldDB" id="A0A1B9AZ34"/>
<dbReference type="InterPro" id="IPR008286">
    <property type="entry name" value="Prn/Lys/Arg_de-COase_C"/>
</dbReference>
<feature type="domain" description="Orn/Lys/Arg decarboxylase C-terminal" evidence="7">
    <location>
        <begin position="428"/>
        <end position="479"/>
    </location>
</feature>
<feature type="domain" description="Orn/Lys/Arg decarboxylases family 1 pyridoxal-P attachment site" evidence="6">
    <location>
        <begin position="22"/>
        <end position="323"/>
    </location>
</feature>
<comment type="cofactor">
    <cofactor evidence="1">
        <name>pyridoxal 5'-phosphate</name>
        <dbReference type="ChEBI" id="CHEBI:597326"/>
    </cofactor>
</comment>
<reference evidence="9" key="1">
    <citation type="submission" date="2016-05" db="EMBL/GenBank/DDBJ databases">
        <authorList>
            <person name="Liu B."/>
            <person name="Wang J."/>
            <person name="Zhu Y."/>
            <person name="Liu G."/>
            <person name="Chen Q."/>
            <person name="Chen Z."/>
            <person name="Lan J."/>
            <person name="Che J."/>
            <person name="Ge C."/>
            <person name="Shi H."/>
            <person name="Pan Z."/>
            <person name="Liu X."/>
        </authorList>
    </citation>
    <scope>NUCLEOTIDE SEQUENCE [LARGE SCALE GENOMIC DNA]</scope>
    <source>
        <strain evidence="9">FJAT-27215</strain>
    </source>
</reference>
<keyword evidence="3" id="KW-0210">Decarboxylase</keyword>
<evidence type="ECO:0000256" key="4">
    <source>
        <dbReference type="ARBA" id="ARBA00022898"/>
    </source>
</evidence>
<comment type="caution">
    <text evidence="8">The sequence shown here is derived from an EMBL/GenBank/DDBJ whole genome shotgun (WGS) entry which is preliminary data.</text>
</comment>
<dbReference type="InterPro" id="IPR000310">
    <property type="entry name" value="Orn/Lys/Arg_deCO2ase_major_dom"/>
</dbReference>
<dbReference type="PANTHER" id="PTHR43277:SF3">
    <property type="entry name" value="DECARBOXYLASE, PUTATIVE-RELATED"/>
    <property type="match status" value="1"/>
</dbReference>
<sequence length="500" mass="55456">MNLTITNLPEAPHSKVDHTAAPLYEALCLYEASKRTSMHVPGHKDGRVFDREAFDRFDSILKIDATESVGIDDLHHPTDFIADAQNLAAEAFGADHTFFLVGGSTIGNIGVALTLCAPGDKILVQRNMHKSVFHGLMLAGAQPIFIAPAIESTTKVAKMSDIYFIEKALKENPDVKGVWITNPNYYGMSQDITHLAETCHKAGVPLIVDEAHGAHFGQAEEVPPSALSKGADVVVQSTHKMLTAMTMASMLHVKGNRVSRERLAQVLGMIQSTSPSYPLLASLDLARRYLVTEGRAHLKETVKRLEERRIALADELQALSIWEGSKEVHYRDPLKWIISCNNEIVSGYQLLDMFYEQGCTAEISDPRNIVFLFSLNEEQEDIDKVVDAIKAIDQKLQQWAMTEKEEKGETVLFAAEGTLYKQEVSLRDAFHMPRKKVALEEAVGSLCGEMILPYPPGIPLLTPGEEITATHVQTIRELKEMGAYFQSPSDDTLRTLYVLE</sequence>
<evidence type="ECO:0000256" key="3">
    <source>
        <dbReference type="ARBA" id="ARBA00022793"/>
    </source>
</evidence>
<evidence type="ECO:0000256" key="2">
    <source>
        <dbReference type="ARBA" id="ARBA00010671"/>
    </source>
</evidence>
<evidence type="ECO:0000256" key="1">
    <source>
        <dbReference type="ARBA" id="ARBA00001933"/>
    </source>
</evidence>
<name>A0A1B9AZ34_9BACI</name>